<gene>
    <name evidence="2" type="ORF">D779_1193</name>
</gene>
<comment type="caution">
    <text evidence="2">The sequence shown here is derived from an EMBL/GenBank/DDBJ whole genome shotgun (WGS) entry which is preliminary data.</text>
</comment>
<evidence type="ECO:0000313" key="2">
    <source>
        <dbReference type="EMBL" id="EXJ15451.1"/>
    </source>
</evidence>
<reference evidence="2 3" key="1">
    <citation type="submission" date="2012-11" db="EMBL/GenBank/DDBJ databases">
        <title>Genome assembly of Thiorhodococcus sp. AK35.</title>
        <authorList>
            <person name="Nupur N."/>
            <person name="Khatri I."/>
            <person name="Subramanian S."/>
            <person name="Pinnaka A."/>
        </authorList>
    </citation>
    <scope>NUCLEOTIDE SEQUENCE [LARGE SCALE GENOMIC DNA]</scope>
    <source>
        <strain evidence="2 3">AK35</strain>
    </source>
</reference>
<dbReference type="EMBL" id="AONC01000025">
    <property type="protein sequence ID" value="EXJ15451.1"/>
    <property type="molecule type" value="Genomic_DNA"/>
</dbReference>
<keyword evidence="3" id="KW-1185">Reference proteome</keyword>
<feature type="region of interest" description="Disordered" evidence="1">
    <location>
        <begin position="14"/>
        <end position="39"/>
    </location>
</feature>
<dbReference type="AlphaFoldDB" id="W9VEP1"/>
<evidence type="ECO:0000313" key="3">
    <source>
        <dbReference type="Proteomes" id="UP000019460"/>
    </source>
</evidence>
<proteinExistence type="predicted"/>
<accession>W9VEP1</accession>
<sequence>MLISFDFLTIQCRMHGDPETAEDRAARTESGGPAPRSDP</sequence>
<evidence type="ECO:0000256" key="1">
    <source>
        <dbReference type="SAM" id="MobiDB-lite"/>
    </source>
</evidence>
<dbReference type="STRING" id="1249627.D779_1193"/>
<feature type="compositionally biased region" description="Basic and acidic residues" evidence="1">
    <location>
        <begin position="14"/>
        <end position="27"/>
    </location>
</feature>
<name>W9VEP1_9GAMM</name>
<organism evidence="2 3">
    <name type="scientific">Imhoffiella purpurea</name>
    <dbReference type="NCBI Taxonomy" id="1249627"/>
    <lineage>
        <taxon>Bacteria</taxon>
        <taxon>Pseudomonadati</taxon>
        <taxon>Pseudomonadota</taxon>
        <taxon>Gammaproteobacteria</taxon>
        <taxon>Chromatiales</taxon>
        <taxon>Chromatiaceae</taxon>
        <taxon>Imhoffiella</taxon>
    </lineage>
</organism>
<protein>
    <submittedName>
        <fullName evidence="2">Uncharacterized protein</fullName>
    </submittedName>
</protein>
<dbReference type="Proteomes" id="UP000019460">
    <property type="component" value="Unassembled WGS sequence"/>
</dbReference>